<dbReference type="Gramene" id="KGN53508">
    <property type="protein sequence ID" value="KGN53508"/>
    <property type="gene ID" value="Csa_4G062930"/>
</dbReference>
<organism evidence="2 3">
    <name type="scientific">Cucumis sativus</name>
    <name type="common">Cucumber</name>
    <dbReference type="NCBI Taxonomy" id="3659"/>
    <lineage>
        <taxon>Eukaryota</taxon>
        <taxon>Viridiplantae</taxon>
        <taxon>Streptophyta</taxon>
        <taxon>Embryophyta</taxon>
        <taxon>Tracheophyta</taxon>
        <taxon>Spermatophyta</taxon>
        <taxon>Magnoliopsida</taxon>
        <taxon>eudicotyledons</taxon>
        <taxon>Gunneridae</taxon>
        <taxon>Pentapetalae</taxon>
        <taxon>rosids</taxon>
        <taxon>fabids</taxon>
        <taxon>Cucurbitales</taxon>
        <taxon>Cucurbitaceae</taxon>
        <taxon>Benincaseae</taxon>
        <taxon>Cucumis</taxon>
    </lineage>
</organism>
<dbReference type="Proteomes" id="UP000029981">
    <property type="component" value="Chromosome 4"/>
</dbReference>
<gene>
    <name evidence="2" type="ORF">Csa_4G062930</name>
</gene>
<reference evidence="2 3" key="1">
    <citation type="journal article" date="2009" name="Nat. Genet.">
        <title>The genome of the cucumber, Cucumis sativus L.</title>
        <authorList>
            <person name="Huang S."/>
            <person name="Li R."/>
            <person name="Zhang Z."/>
            <person name="Li L."/>
            <person name="Gu X."/>
            <person name="Fan W."/>
            <person name="Lucas W.J."/>
            <person name="Wang X."/>
            <person name="Xie B."/>
            <person name="Ni P."/>
            <person name="Ren Y."/>
            <person name="Zhu H."/>
            <person name="Li J."/>
            <person name="Lin K."/>
            <person name="Jin W."/>
            <person name="Fei Z."/>
            <person name="Li G."/>
            <person name="Staub J."/>
            <person name="Kilian A."/>
            <person name="van der Vossen E.A."/>
            <person name="Wu Y."/>
            <person name="Guo J."/>
            <person name="He J."/>
            <person name="Jia Z."/>
            <person name="Ren Y."/>
            <person name="Tian G."/>
            <person name="Lu Y."/>
            <person name="Ruan J."/>
            <person name="Qian W."/>
            <person name="Wang M."/>
            <person name="Huang Q."/>
            <person name="Li B."/>
            <person name="Xuan Z."/>
            <person name="Cao J."/>
            <person name="Asan"/>
            <person name="Wu Z."/>
            <person name="Zhang J."/>
            <person name="Cai Q."/>
            <person name="Bai Y."/>
            <person name="Zhao B."/>
            <person name="Han Y."/>
            <person name="Li Y."/>
            <person name="Li X."/>
            <person name="Wang S."/>
            <person name="Shi Q."/>
            <person name="Liu S."/>
            <person name="Cho W.K."/>
            <person name="Kim J.Y."/>
            <person name="Xu Y."/>
            <person name="Heller-Uszynska K."/>
            <person name="Miao H."/>
            <person name="Cheng Z."/>
            <person name="Zhang S."/>
            <person name="Wu J."/>
            <person name="Yang Y."/>
            <person name="Kang H."/>
            <person name="Li M."/>
            <person name="Liang H."/>
            <person name="Ren X."/>
            <person name="Shi Z."/>
            <person name="Wen M."/>
            <person name="Jian M."/>
            <person name="Yang H."/>
            <person name="Zhang G."/>
            <person name="Yang Z."/>
            <person name="Chen R."/>
            <person name="Liu S."/>
            <person name="Li J."/>
            <person name="Ma L."/>
            <person name="Liu H."/>
            <person name="Zhou Y."/>
            <person name="Zhao J."/>
            <person name="Fang X."/>
            <person name="Li G."/>
            <person name="Fang L."/>
            <person name="Li Y."/>
            <person name="Liu D."/>
            <person name="Zheng H."/>
            <person name="Zhang Y."/>
            <person name="Qin N."/>
            <person name="Li Z."/>
            <person name="Yang G."/>
            <person name="Yang S."/>
            <person name="Bolund L."/>
            <person name="Kristiansen K."/>
            <person name="Zheng H."/>
            <person name="Li S."/>
            <person name="Zhang X."/>
            <person name="Yang H."/>
            <person name="Wang J."/>
            <person name="Sun R."/>
            <person name="Zhang B."/>
            <person name="Jiang S."/>
            <person name="Wang J."/>
            <person name="Du Y."/>
            <person name="Li S."/>
        </authorList>
    </citation>
    <scope>NUCLEOTIDE SEQUENCE [LARGE SCALE GENOMIC DNA]</scope>
    <source>
        <strain evidence="3">cv. 9930</strain>
    </source>
</reference>
<accession>A0A0A0KVF3</accession>
<proteinExistence type="predicted"/>
<protein>
    <submittedName>
        <fullName evidence="2">Uncharacterized protein</fullName>
    </submittedName>
</protein>
<sequence length="68" mass="8041">MEDEDEKTSKEMVGIASSVSKKNYDRRRKIVGKPKGYSELKRKFQEREGETRKEISLRFPNPTFTPYL</sequence>
<keyword evidence="3" id="KW-1185">Reference proteome</keyword>
<reference evidence="2 3" key="4">
    <citation type="journal article" date="2011" name="BMC Genomics">
        <title>RNA-Seq improves annotation of protein-coding genes in the cucumber genome.</title>
        <authorList>
            <person name="Li Z."/>
            <person name="Zhang Z."/>
            <person name="Yan P."/>
            <person name="Huang S."/>
            <person name="Fei Z."/>
            <person name="Lin K."/>
        </authorList>
    </citation>
    <scope>NUCLEOTIDE SEQUENCE [LARGE SCALE GENOMIC DNA]</scope>
    <source>
        <strain evidence="3">cv. 9930</strain>
    </source>
</reference>
<feature type="compositionally biased region" description="Basic and acidic residues" evidence="1">
    <location>
        <begin position="43"/>
        <end position="56"/>
    </location>
</feature>
<evidence type="ECO:0000313" key="3">
    <source>
        <dbReference type="Proteomes" id="UP000029981"/>
    </source>
</evidence>
<reference evidence="2 3" key="2">
    <citation type="journal article" date="2009" name="PLoS ONE">
        <title>An integrated genetic and cytogenetic map of the cucumber genome.</title>
        <authorList>
            <person name="Ren Y."/>
            <person name="Zhang Z."/>
            <person name="Liu J."/>
            <person name="Staub J.E."/>
            <person name="Han Y."/>
            <person name="Cheng Z."/>
            <person name="Li X."/>
            <person name="Lu J."/>
            <person name="Miao H."/>
            <person name="Kang H."/>
            <person name="Xie B."/>
            <person name="Gu X."/>
            <person name="Wang X."/>
            <person name="Du Y."/>
            <person name="Jin W."/>
            <person name="Huang S."/>
        </authorList>
    </citation>
    <scope>NUCLEOTIDE SEQUENCE [LARGE SCALE GENOMIC DNA]</scope>
    <source>
        <strain evidence="3">cv. 9930</strain>
    </source>
</reference>
<dbReference type="AlphaFoldDB" id="A0A0A0KVF3"/>
<dbReference type="EMBL" id="CM002925">
    <property type="protein sequence ID" value="KGN53508.1"/>
    <property type="molecule type" value="Genomic_DNA"/>
</dbReference>
<feature type="region of interest" description="Disordered" evidence="1">
    <location>
        <begin position="43"/>
        <end position="68"/>
    </location>
</feature>
<reference evidence="2 3" key="3">
    <citation type="journal article" date="2010" name="BMC Genomics">
        <title>Transcriptome sequencing and comparative analysis of cucumber flowers with different sex types.</title>
        <authorList>
            <person name="Guo S."/>
            <person name="Zheng Y."/>
            <person name="Joung J.G."/>
            <person name="Liu S."/>
            <person name="Zhang Z."/>
            <person name="Crasta O.R."/>
            <person name="Sobral B.W."/>
            <person name="Xu Y."/>
            <person name="Huang S."/>
            <person name="Fei Z."/>
        </authorList>
    </citation>
    <scope>NUCLEOTIDE SEQUENCE [LARGE SCALE GENOMIC DNA]</scope>
    <source>
        <strain evidence="3">cv. 9930</strain>
    </source>
</reference>
<name>A0A0A0KVF3_CUCSA</name>
<evidence type="ECO:0000256" key="1">
    <source>
        <dbReference type="SAM" id="MobiDB-lite"/>
    </source>
</evidence>
<evidence type="ECO:0000313" key="2">
    <source>
        <dbReference type="EMBL" id="KGN53508.1"/>
    </source>
</evidence>